<dbReference type="InterPro" id="IPR053220">
    <property type="entry name" value="Nematode_rcpt-like_serp_H"/>
</dbReference>
<keyword evidence="3" id="KW-1185">Reference proteome</keyword>
<dbReference type="PANTHER" id="PTHR22941:SF26">
    <property type="entry name" value="SERPENTINE RECEPTOR, CLASS H"/>
    <property type="match status" value="1"/>
</dbReference>
<dbReference type="Pfam" id="PF10318">
    <property type="entry name" value="7TM_GPCR_Srh"/>
    <property type="match status" value="1"/>
</dbReference>
<protein>
    <recommendedName>
        <fullName evidence="4">G protein-coupled receptor</fullName>
    </recommendedName>
</protein>
<comment type="caution">
    <text evidence="2">The sequence shown here is derived from an EMBL/GenBank/DDBJ whole genome shotgun (WGS) entry which is preliminary data.</text>
</comment>
<keyword evidence="1" id="KW-1133">Transmembrane helix</keyword>
<dbReference type="Proteomes" id="UP001177023">
    <property type="component" value="Unassembled WGS sequence"/>
</dbReference>
<gene>
    <name evidence="2" type="ORF">MSPICULIGERA_LOCUS25467</name>
</gene>
<evidence type="ECO:0000256" key="1">
    <source>
        <dbReference type="SAM" id="Phobius"/>
    </source>
</evidence>
<proteinExistence type="predicted"/>
<name>A0AA36DIQ1_9BILA</name>
<feature type="transmembrane region" description="Helical" evidence="1">
    <location>
        <begin position="39"/>
        <end position="60"/>
    </location>
</feature>
<dbReference type="PANTHER" id="PTHR22941">
    <property type="entry name" value="SERPENTINE RECEPTOR"/>
    <property type="match status" value="1"/>
</dbReference>
<organism evidence="2 3">
    <name type="scientific">Mesorhabditis spiculigera</name>
    <dbReference type="NCBI Taxonomy" id="96644"/>
    <lineage>
        <taxon>Eukaryota</taxon>
        <taxon>Metazoa</taxon>
        <taxon>Ecdysozoa</taxon>
        <taxon>Nematoda</taxon>
        <taxon>Chromadorea</taxon>
        <taxon>Rhabditida</taxon>
        <taxon>Rhabditina</taxon>
        <taxon>Rhabditomorpha</taxon>
        <taxon>Rhabditoidea</taxon>
        <taxon>Rhabditidae</taxon>
        <taxon>Mesorhabditinae</taxon>
        <taxon>Mesorhabditis</taxon>
    </lineage>
</organism>
<keyword evidence="1" id="KW-0812">Transmembrane</keyword>
<accession>A0AA36DIQ1</accession>
<evidence type="ECO:0000313" key="2">
    <source>
        <dbReference type="EMBL" id="CAJ0587502.1"/>
    </source>
</evidence>
<reference evidence="2" key="1">
    <citation type="submission" date="2023-06" db="EMBL/GenBank/DDBJ databases">
        <authorList>
            <person name="Delattre M."/>
        </authorList>
    </citation>
    <scope>NUCLEOTIDE SEQUENCE</scope>
    <source>
        <strain evidence="2">AF72</strain>
    </source>
</reference>
<evidence type="ECO:0000313" key="3">
    <source>
        <dbReference type="Proteomes" id="UP001177023"/>
    </source>
</evidence>
<feature type="transmembrane region" description="Helical" evidence="1">
    <location>
        <begin position="80"/>
        <end position="100"/>
    </location>
</feature>
<evidence type="ECO:0008006" key="4">
    <source>
        <dbReference type="Google" id="ProtNLM"/>
    </source>
</evidence>
<dbReference type="InterPro" id="IPR019422">
    <property type="entry name" value="7TM_GPCR_serpentine_rcpt_Srh"/>
</dbReference>
<dbReference type="EMBL" id="CATQJA010002710">
    <property type="protein sequence ID" value="CAJ0587502.1"/>
    <property type="molecule type" value="Genomic_DNA"/>
</dbReference>
<sequence length="154" mass="17423">MVEQFPRYAFAYEDPNFWVAEASSILPLTGLSIQTTGCIVIFLTLAEIIAGATFVMWHSFYMLDTILVMSDHTKTMHRKLLRALFAQIAVPMITVAIPWLHGAIVVVSRWDTTPQSILNATWALDAFHASISSLSILYLTEPYRRFLLQMAGRK</sequence>
<dbReference type="AlphaFoldDB" id="A0AA36DIQ1"/>
<feature type="transmembrane region" description="Helical" evidence="1">
    <location>
        <begin position="120"/>
        <end position="140"/>
    </location>
</feature>
<feature type="non-terminal residue" evidence="2">
    <location>
        <position position="1"/>
    </location>
</feature>
<keyword evidence="1" id="KW-0472">Membrane</keyword>